<dbReference type="Proteomes" id="UP000431901">
    <property type="component" value="Unassembled WGS sequence"/>
</dbReference>
<evidence type="ECO:0000313" key="3">
    <source>
        <dbReference type="Proteomes" id="UP000431901"/>
    </source>
</evidence>
<dbReference type="AlphaFoldDB" id="A0A6I4WKU2"/>
<name>A0A6I4WKU2_9ACTN</name>
<dbReference type="OrthoDB" id="4114694at2"/>
<organism evidence="2 3">
    <name type="scientific">Actinomadura rayongensis</name>
    <dbReference type="NCBI Taxonomy" id="1429076"/>
    <lineage>
        <taxon>Bacteria</taxon>
        <taxon>Bacillati</taxon>
        <taxon>Actinomycetota</taxon>
        <taxon>Actinomycetes</taxon>
        <taxon>Streptosporangiales</taxon>
        <taxon>Thermomonosporaceae</taxon>
        <taxon>Actinomadura</taxon>
    </lineage>
</organism>
<protein>
    <recommendedName>
        <fullName evidence="1">DUF11 domain-containing protein</fullName>
    </recommendedName>
</protein>
<dbReference type="Pfam" id="PF01345">
    <property type="entry name" value="DUF11"/>
    <property type="match status" value="1"/>
</dbReference>
<dbReference type="RefSeq" id="WP_161106526.1">
    <property type="nucleotide sequence ID" value="NZ_JBHLYI010000019.1"/>
</dbReference>
<evidence type="ECO:0000259" key="1">
    <source>
        <dbReference type="Pfam" id="PF01345"/>
    </source>
</evidence>
<accession>A0A6I4WKU2</accession>
<dbReference type="InterPro" id="IPR001434">
    <property type="entry name" value="OmcB-like_DUF11"/>
</dbReference>
<evidence type="ECO:0000313" key="2">
    <source>
        <dbReference type="EMBL" id="MXQ68336.1"/>
    </source>
</evidence>
<gene>
    <name evidence="2" type="ORF">GQ466_30395</name>
</gene>
<keyword evidence="3" id="KW-1185">Reference proteome</keyword>
<proteinExistence type="predicted"/>
<reference evidence="2 3" key="1">
    <citation type="submission" date="2019-12" db="EMBL/GenBank/DDBJ databases">
        <title>Nocardia macrotermitis sp. nov. and Nocardia aurantia sp. nov., isolated from the gut of the fungus growing-termite Macrotermes natalensis.</title>
        <authorList>
            <person name="Christine B."/>
            <person name="Rene B."/>
        </authorList>
    </citation>
    <scope>NUCLEOTIDE SEQUENCE [LARGE SCALE GENOMIC DNA]</scope>
    <source>
        <strain evidence="2 3">DSM 102126</strain>
    </source>
</reference>
<sequence>MTDSADPVTVGTSYTYTISYADFQLWDGDITLSGASASVTAVSTSNPNLSCHAASATYVSCAASPVINTPGTITLTVSPAAAGTVTVTARLANCCSDFYGSQSTTINPAGTDLAVSLTAQPHLGILVPFLHYTATVTDNGPSPATSATLTATLPAGKTATGLSPGCASSPGTVTCTTGAIAVGSSATATFDLPLSILSLSTISVTATRTASTPDDTTPANDTATATCTVISILLASCP</sequence>
<feature type="domain" description="DUF11" evidence="1">
    <location>
        <begin position="112"/>
        <end position="226"/>
    </location>
</feature>
<dbReference type="EMBL" id="WUTW01000013">
    <property type="protein sequence ID" value="MXQ68336.1"/>
    <property type="molecule type" value="Genomic_DNA"/>
</dbReference>
<comment type="caution">
    <text evidence="2">The sequence shown here is derived from an EMBL/GenBank/DDBJ whole genome shotgun (WGS) entry which is preliminary data.</text>
</comment>